<evidence type="ECO:0000256" key="1">
    <source>
        <dbReference type="ARBA" id="ARBA00023125"/>
    </source>
</evidence>
<sequence>MEDVMKVQEVLLDGSKKRYLLLDEGGMPLVPVMKYLKYLDAAEKSSNTLKTYCYALKQFFDYFWEVKKDYKGLLNKLYMDD</sequence>
<gene>
    <name evidence="3" type="ORF">COF81_21600</name>
    <name evidence="2" type="ORF">FOS08_27255</name>
</gene>
<accession>A0AAJ2DP40</accession>
<reference evidence="2" key="2">
    <citation type="submission" date="2019-07" db="EMBL/GenBank/DDBJ databases">
        <title>Phylogenomic Reclassification of ATCC Bacillus Strains and Various Taxa within the Genus Bacillus.</title>
        <authorList>
            <person name="Riojas M.A."/>
            <person name="Frank A.M."/>
            <person name="Fenn S.L."/>
            <person name="King S.P."/>
            <person name="Brower S.M."/>
            <person name="Hazbon M.H."/>
        </authorList>
    </citation>
    <scope>NUCLEOTIDE SEQUENCE</scope>
    <source>
        <strain evidence="2">NR-12239</strain>
    </source>
</reference>
<proteinExistence type="predicted"/>
<reference evidence="3 4" key="1">
    <citation type="submission" date="2017-09" db="EMBL/GenBank/DDBJ databases">
        <title>Large-scale bioinformatics analysis of Bacillus genomes uncovers conserved roles of natural products in bacterial physiology.</title>
        <authorList>
            <consortium name="Agbiome Team Llc"/>
            <person name="Bleich R.M."/>
            <person name="Grubbs K.J."/>
            <person name="Santa Maria K.C."/>
            <person name="Allen S.E."/>
            <person name="Farag S."/>
            <person name="Shank E.A."/>
            <person name="Bowers A."/>
        </authorList>
    </citation>
    <scope>NUCLEOTIDE SEQUENCE [LARGE SCALE GENOMIC DNA]</scope>
    <source>
        <strain evidence="3 4">AFS037265</strain>
    </source>
</reference>
<organism evidence="2 5">
    <name type="scientific">Bacillus pseudomycoides</name>
    <dbReference type="NCBI Taxonomy" id="64104"/>
    <lineage>
        <taxon>Bacteria</taxon>
        <taxon>Bacillati</taxon>
        <taxon>Bacillota</taxon>
        <taxon>Bacilli</taxon>
        <taxon>Bacillales</taxon>
        <taxon>Bacillaceae</taxon>
        <taxon>Bacillus</taxon>
        <taxon>Bacillus cereus group</taxon>
    </lineage>
</organism>
<evidence type="ECO:0000313" key="2">
    <source>
        <dbReference type="EMBL" id="MDR4329411.1"/>
    </source>
</evidence>
<protein>
    <submittedName>
        <fullName evidence="2">Transposase</fullName>
    </submittedName>
</protein>
<dbReference type="Proteomes" id="UP000221918">
    <property type="component" value="Unassembled WGS sequence"/>
</dbReference>
<dbReference type="AlphaFoldDB" id="A0AAJ2DP40"/>
<dbReference type="EMBL" id="VLYX01000064">
    <property type="protein sequence ID" value="MDR4329411.1"/>
    <property type="molecule type" value="Genomic_DNA"/>
</dbReference>
<name>A0AAJ2DP40_9BACI</name>
<comment type="caution">
    <text evidence="2">The sequence shown here is derived from an EMBL/GenBank/DDBJ whole genome shotgun (WGS) entry which is preliminary data.</text>
</comment>
<evidence type="ECO:0000313" key="5">
    <source>
        <dbReference type="Proteomes" id="UP001248134"/>
    </source>
</evidence>
<dbReference type="EMBL" id="NUTL01000097">
    <property type="protein sequence ID" value="PHE91574.1"/>
    <property type="molecule type" value="Genomic_DNA"/>
</dbReference>
<evidence type="ECO:0000313" key="3">
    <source>
        <dbReference type="EMBL" id="PHE91574.1"/>
    </source>
</evidence>
<dbReference type="GO" id="GO:0003677">
    <property type="term" value="F:DNA binding"/>
    <property type="evidence" value="ECO:0007669"/>
    <property type="project" value="UniProtKB-KW"/>
</dbReference>
<keyword evidence="1" id="KW-0238">DNA-binding</keyword>
<dbReference type="Gene3D" id="1.10.150.130">
    <property type="match status" value="1"/>
</dbReference>
<evidence type="ECO:0000313" key="4">
    <source>
        <dbReference type="Proteomes" id="UP000221918"/>
    </source>
</evidence>
<dbReference type="Proteomes" id="UP001248134">
    <property type="component" value="Unassembled WGS sequence"/>
</dbReference>
<dbReference type="InterPro" id="IPR010998">
    <property type="entry name" value="Integrase_recombinase_N"/>
</dbReference>